<accession>A0A368NL53</accession>
<feature type="signal peptide" evidence="1">
    <location>
        <begin position="1"/>
        <end position="28"/>
    </location>
</feature>
<organism evidence="3 4">
    <name type="scientific">Corallincola holothuriorum</name>
    <dbReference type="NCBI Taxonomy" id="2282215"/>
    <lineage>
        <taxon>Bacteria</taxon>
        <taxon>Pseudomonadati</taxon>
        <taxon>Pseudomonadota</taxon>
        <taxon>Gammaproteobacteria</taxon>
        <taxon>Alteromonadales</taxon>
        <taxon>Psychromonadaceae</taxon>
        <taxon>Corallincola</taxon>
    </lineage>
</organism>
<evidence type="ECO:0000256" key="1">
    <source>
        <dbReference type="SAM" id="SignalP"/>
    </source>
</evidence>
<dbReference type="OrthoDB" id="9805159at2"/>
<evidence type="ECO:0000259" key="2">
    <source>
        <dbReference type="SMART" id="SM00642"/>
    </source>
</evidence>
<keyword evidence="3" id="KW-0326">Glycosidase</keyword>
<dbReference type="Pfam" id="PF00128">
    <property type="entry name" value="Alpha-amylase"/>
    <property type="match status" value="2"/>
</dbReference>
<dbReference type="InterPro" id="IPR006047">
    <property type="entry name" value="GH13_cat_dom"/>
</dbReference>
<keyword evidence="3" id="KW-0378">Hydrolase</keyword>
<gene>
    <name evidence="3" type="ORF">DU002_05860</name>
</gene>
<dbReference type="Gene3D" id="3.20.20.80">
    <property type="entry name" value="Glycosidases"/>
    <property type="match status" value="1"/>
</dbReference>
<dbReference type="SUPFAM" id="SSF51445">
    <property type="entry name" value="(Trans)glycosidases"/>
    <property type="match status" value="1"/>
</dbReference>
<dbReference type="SUPFAM" id="SSF51011">
    <property type="entry name" value="Glycosyl hydrolase domain"/>
    <property type="match status" value="1"/>
</dbReference>
<dbReference type="PANTHER" id="PTHR10357">
    <property type="entry name" value="ALPHA-AMYLASE FAMILY MEMBER"/>
    <property type="match status" value="1"/>
</dbReference>
<dbReference type="GO" id="GO:0009313">
    <property type="term" value="P:oligosaccharide catabolic process"/>
    <property type="evidence" value="ECO:0007669"/>
    <property type="project" value="TreeGrafter"/>
</dbReference>
<evidence type="ECO:0000313" key="4">
    <source>
        <dbReference type="Proteomes" id="UP000252558"/>
    </source>
</evidence>
<evidence type="ECO:0000313" key="3">
    <source>
        <dbReference type="EMBL" id="RCU50850.1"/>
    </source>
</evidence>
<feature type="chain" id="PRO_5016884778" evidence="1">
    <location>
        <begin position="29"/>
        <end position="550"/>
    </location>
</feature>
<keyword evidence="4" id="KW-1185">Reference proteome</keyword>
<dbReference type="SMART" id="SM00642">
    <property type="entry name" value="Aamy"/>
    <property type="match status" value="1"/>
</dbReference>
<dbReference type="InterPro" id="IPR013780">
    <property type="entry name" value="Glyco_hydro_b"/>
</dbReference>
<dbReference type="Proteomes" id="UP000252558">
    <property type="component" value="Unassembled WGS sequence"/>
</dbReference>
<dbReference type="PROSITE" id="PS51257">
    <property type="entry name" value="PROKAR_LIPOPROTEIN"/>
    <property type="match status" value="1"/>
</dbReference>
<sequence>MNKANIGGILLISTLLSACGGSSSGSTAGGGTTTPPAPTYQAYPCDADLYEQANRLRIYQVMTEAFIDGNTNLGYGIGYGPSPHEGDIQGIIDSLDYIQSLGMNAIWLTPIFESIPLSNQDDSVTRLDATGYFATNYFAIDPNFGDLEDARNLVDEAHARGIYVFFDAVFGHHKTNAPGYASPSGLTLSGQGQSYNGLASTQRSVFPTDLDFVKEVASYWIEELKIDGWRLDVANEVPVGAWGEIRQLVEQTSQSVEYQMDGDTVNPLGYMVAEIFDGSGQFVRDLGYGEPEQPGICSAFDFAMRYQVVKTLAVEENGAGDPLPSQLQLGWQLNQDNPSHAHPNLFVSNHDLVRLGDLIQRGGFPAQEYWSRHRAIYSFVAAYTGPITLYYGDEIGDDVENFDQRNSPCNGITMMCDDHVARSSGKIEGLPHGDDRTLFQASAEQIALRQYITELMQLRDQHPALYNGQRIALLADDSTGLYADLKVADSERILYLLNTTSTDSAWTVDATQLANAASLTNLLTGETVAVNGNVNIPVAALTGEFWLLNN</sequence>
<protein>
    <submittedName>
        <fullName evidence="3">Glycosidase</fullName>
    </submittedName>
</protein>
<feature type="domain" description="Glycosyl hydrolase family 13 catalytic" evidence="2">
    <location>
        <begin position="60"/>
        <end position="449"/>
    </location>
</feature>
<dbReference type="InterPro" id="IPR017853">
    <property type="entry name" value="GH"/>
</dbReference>
<dbReference type="GO" id="GO:0004556">
    <property type="term" value="F:alpha-amylase activity"/>
    <property type="evidence" value="ECO:0007669"/>
    <property type="project" value="TreeGrafter"/>
</dbReference>
<dbReference type="RefSeq" id="WP_114337445.1">
    <property type="nucleotide sequence ID" value="NZ_QPID01000003.1"/>
</dbReference>
<name>A0A368NL53_9GAMM</name>
<reference evidence="3 4" key="1">
    <citation type="submission" date="2018-07" db="EMBL/GenBank/DDBJ databases">
        <title>Corallincola holothuriorum sp. nov., a new facultative anaerobe isolated from sea cucumber Apostichopus japonicus.</title>
        <authorList>
            <person name="Xia H."/>
        </authorList>
    </citation>
    <scope>NUCLEOTIDE SEQUENCE [LARGE SCALE GENOMIC DNA]</scope>
    <source>
        <strain evidence="3 4">C4</strain>
    </source>
</reference>
<proteinExistence type="predicted"/>
<dbReference type="EMBL" id="QPID01000003">
    <property type="protein sequence ID" value="RCU50850.1"/>
    <property type="molecule type" value="Genomic_DNA"/>
</dbReference>
<keyword evidence="1" id="KW-0732">Signal</keyword>
<dbReference type="AlphaFoldDB" id="A0A368NL53"/>
<dbReference type="Gene3D" id="2.60.40.1180">
    <property type="entry name" value="Golgi alpha-mannosidase II"/>
    <property type="match status" value="1"/>
</dbReference>
<comment type="caution">
    <text evidence="3">The sequence shown here is derived from an EMBL/GenBank/DDBJ whole genome shotgun (WGS) entry which is preliminary data.</text>
</comment>
<dbReference type="PANTHER" id="PTHR10357:SF228">
    <property type="entry name" value="PUTATIVE-RELATED"/>
    <property type="match status" value="1"/>
</dbReference>